<evidence type="ECO:0000313" key="1">
    <source>
        <dbReference type="EMBL" id="CAK0799715.1"/>
    </source>
</evidence>
<organism evidence="1 2">
    <name type="scientific">Prorocentrum cordatum</name>
    <dbReference type="NCBI Taxonomy" id="2364126"/>
    <lineage>
        <taxon>Eukaryota</taxon>
        <taxon>Sar</taxon>
        <taxon>Alveolata</taxon>
        <taxon>Dinophyceae</taxon>
        <taxon>Prorocentrales</taxon>
        <taxon>Prorocentraceae</taxon>
        <taxon>Prorocentrum</taxon>
    </lineage>
</organism>
<gene>
    <name evidence="1" type="ORF">PCOR1329_LOCUS8077</name>
</gene>
<keyword evidence="2" id="KW-1185">Reference proteome</keyword>
<reference evidence="1" key="1">
    <citation type="submission" date="2023-10" db="EMBL/GenBank/DDBJ databases">
        <authorList>
            <person name="Chen Y."/>
            <person name="Shah S."/>
            <person name="Dougan E. K."/>
            <person name="Thang M."/>
            <person name="Chan C."/>
        </authorList>
    </citation>
    <scope>NUCLEOTIDE SEQUENCE [LARGE SCALE GENOMIC DNA]</scope>
</reference>
<proteinExistence type="predicted"/>
<sequence>MPLERLAWATVELGGSALATDGAVWQALAPRLVKNAAALPPAALARALEAFGRSGCLGDEGAAAVPWGVIQLTRALVHHAADQTGALFDGLGHVALRDCCRAMRILQPNMLWADGLYRRRSPPRWAPRWPTCPLPRRSRGRSCTPRWGWSTGLTSSSGTGWVPRSAPLLGRAA</sequence>
<comment type="caution">
    <text evidence="1">The sequence shown here is derived from an EMBL/GenBank/DDBJ whole genome shotgun (WGS) entry which is preliminary data.</text>
</comment>
<protein>
    <submittedName>
        <fullName evidence="1">Uncharacterized protein</fullName>
    </submittedName>
</protein>
<dbReference type="Proteomes" id="UP001189429">
    <property type="component" value="Unassembled WGS sequence"/>
</dbReference>
<dbReference type="EMBL" id="CAUYUJ010002213">
    <property type="protein sequence ID" value="CAK0799715.1"/>
    <property type="molecule type" value="Genomic_DNA"/>
</dbReference>
<accession>A0ABN9Q8P6</accession>
<name>A0ABN9Q8P6_9DINO</name>
<evidence type="ECO:0000313" key="2">
    <source>
        <dbReference type="Proteomes" id="UP001189429"/>
    </source>
</evidence>